<dbReference type="PANTHER" id="PTHR33240">
    <property type="entry name" value="OS08G0508500 PROTEIN"/>
    <property type="match status" value="1"/>
</dbReference>
<evidence type="ECO:0000256" key="1">
    <source>
        <dbReference type="SAM" id="MobiDB-lite"/>
    </source>
</evidence>
<gene>
    <name evidence="3" type="primary">LOC104234413</name>
</gene>
<reference evidence="2" key="1">
    <citation type="journal article" date="2013" name="Genome Biol.">
        <title>Reference genomes and transcriptomes of Nicotiana sylvestris and Nicotiana tomentosiformis.</title>
        <authorList>
            <person name="Sierro N."/>
            <person name="Battey J.N."/>
            <person name="Ouadi S."/>
            <person name="Bovet L."/>
            <person name="Goepfert S."/>
            <person name="Bakaher N."/>
            <person name="Peitsch M.C."/>
            <person name="Ivanov N.V."/>
        </authorList>
    </citation>
    <scope>NUCLEOTIDE SEQUENCE [LARGE SCALE GENOMIC DNA]</scope>
</reference>
<dbReference type="PANTHER" id="PTHR33240:SF8">
    <property type="entry name" value="OS03G0439900 PROTEIN"/>
    <property type="match status" value="1"/>
</dbReference>
<feature type="compositionally biased region" description="Pro residues" evidence="1">
    <location>
        <begin position="223"/>
        <end position="232"/>
    </location>
</feature>
<evidence type="ECO:0000313" key="2">
    <source>
        <dbReference type="Proteomes" id="UP000189701"/>
    </source>
</evidence>
<name>A0A1U7XJC1_NICSY</name>
<sequence length="246" mass="27742">MADKFATAHVGAKKAEARVNDIFVVRKTTGKGLRDFLARFNRIVYALEKLGTKVQWPQKMKSDPTTRRSNVLCEFHQERGHKTENCIGLRQEVVRMLNQGHLKELLSDKRRDNFARGCNPPQGPPKPPSPAHTIQMIIGGGEDTIVYALEKLGTKVQWPQKMKSDPTTRRSNVLCEFHQERGHKTENCIGLRQEVVRMLNQGHLKELLSDKRRDNFARGCNPPQGPPKPPSPAHTVQMIIGGGEDT</sequence>
<dbReference type="Proteomes" id="UP000189701">
    <property type="component" value="Unplaced"/>
</dbReference>
<dbReference type="RefSeq" id="XP_009786580.1">
    <property type="nucleotide sequence ID" value="XM_009788278.1"/>
</dbReference>
<organism evidence="2 3">
    <name type="scientific">Nicotiana sylvestris</name>
    <name type="common">Wood tobacco</name>
    <name type="synonym">South American tobacco</name>
    <dbReference type="NCBI Taxonomy" id="4096"/>
    <lineage>
        <taxon>Eukaryota</taxon>
        <taxon>Viridiplantae</taxon>
        <taxon>Streptophyta</taxon>
        <taxon>Embryophyta</taxon>
        <taxon>Tracheophyta</taxon>
        <taxon>Spermatophyta</taxon>
        <taxon>Magnoliopsida</taxon>
        <taxon>eudicotyledons</taxon>
        <taxon>Gunneridae</taxon>
        <taxon>Pentapetalae</taxon>
        <taxon>asterids</taxon>
        <taxon>lamiids</taxon>
        <taxon>Solanales</taxon>
        <taxon>Solanaceae</taxon>
        <taxon>Nicotianoideae</taxon>
        <taxon>Nicotianeae</taxon>
        <taxon>Nicotiana</taxon>
    </lineage>
</organism>
<dbReference type="AlphaFoldDB" id="A0A1U7XJC1"/>
<proteinExistence type="predicted"/>
<feature type="region of interest" description="Disordered" evidence="1">
    <location>
        <begin position="212"/>
        <end position="246"/>
    </location>
</feature>
<reference evidence="3" key="2">
    <citation type="submission" date="2025-08" db="UniProtKB">
        <authorList>
            <consortium name="RefSeq"/>
        </authorList>
    </citation>
    <scope>IDENTIFICATION</scope>
    <source>
        <tissue evidence="3">Leaf</tissue>
    </source>
</reference>
<accession>A0A1U7XJC1</accession>
<protein>
    <submittedName>
        <fullName evidence="3">Uncharacterized protein LOC104234413</fullName>
    </submittedName>
</protein>
<feature type="compositionally biased region" description="Pro residues" evidence="1">
    <location>
        <begin position="121"/>
        <end position="130"/>
    </location>
</feature>
<evidence type="ECO:0000313" key="3">
    <source>
        <dbReference type="RefSeq" id="XP_009786580.1"/>
    </source>
</evidence>
<feature type="non-terminal residue" evidence="3">
    <location>
        <position position="246"/>
    </location>
</feature>
<feature type="region of interest" description="Disordered" evidence="1">
    <location>
        <begin position="110"/>
        <end position="130"/>
    </location>
</feature>
<keyword evidence="2" id="KW-1185">Reference proteome</keyword>